<keyword evidence="2" id="KW-0813">Transport</keyword>
<accession>A0A402A9S8</accession>
<sequence length="431" mass="46016">MQTDVQQEGVYEETPTKKSALGTQALIFMMITALLSAIGFGIISPVVPFLVRPYVAQANVAVTMGWVTSIYALCQLFAAPVLGALSDIWGRRWLLLLCLLGSAIGYFLMGIGGALWVLILGRVIDGITGGNFSILAAYIADVTRPEDRGKYFGQLGAMVGVGFILGPVMGGFLARFGISAPLYAAAGITLLNIVLGLFALPESLSKEQRAQSQFDRSVFNPLQHFVKIFTMKQIFWLLIVMFCYTLPFSAILGGLNGILAIDTLGWHAEQIGYMMLGVGCVDILMQGVLSGMLLKRFSEAALTISGLICVAASYVSLTLLAIYPFPLFMFAMIALWGIGSGLIEPASRGLLSRMTPPEDQGVVNGSSQSIQSLCLIVGPLLAGWAYGYLGRSVPFLVGAAIFLLGIVAMCLAMPMVRRAVKASEAAPIGIE</sequence>
<feature type="transmembrane region" description="Helical" evidence="6">
    <location>
        <begin position="234"/>
        <end position="259"/>
    </location>
</feature>
<feature type="transmembrane region" description="Helical" evidence="6">
    <location>
        <begin position="26"/>
        <end position="51"/>
    </location>
</feature>
<dbReference type="InterPro" id="IPR011701">
    <property type="entry name" value="MFS"/>
</dbReference>
<dbReference type="GO" id="GO:0022857">
    <property type="term" value="F:transmembrane transporter activity"/>
    <property type="evidence" value="ECO:0007669"/>
    <property type="project" value="InterPro"/>
</dbReference>
<dbReference type="InterPro" id="IPR001958">
    <property type="entry name" value="Tet-R_TetA/multi-R_MdtG-like"/>
</dbReference>
<evidence type="ECO:0000313" key="8">
    <source>
        <dbReference type="EMBL" id="GCE15766.1"/>
    </source>
</evidence>
<feature type="transmembrane region" description="Helical" evidence="6">
    <location>
        <begin position="271"/>
        <end position="294"/>
    </location>
</feature>
<organism evidence="8 9">
    <name type="scientific">Tengunoibacter tsumagoiensis</name>
    <dbReference type="NCBI Taxonomy" id="2014871"/>
    <lineage>
        <taxon>Bacteria</taxon>
        <taxon>Bacillati</taxon>
        <taxon>Chloroflexota</taxon>
        <taxon>Ktedonobacteria</taxon>
        <taxon>Ktedonobacterales</taxon>
        <taxon>Dictyobacteraceae</taxon>
        <taxon>Tengunoibacter</taxon>
    </lineage>
</organism>
<dbReference type="Gene3D" id="1.20.1250.20">
    <property type="entry name" value="MFS general substrate transporter like domains"/>
    <property type="match status" value="1"/>
</dbReference>
<reference evidence="9" key="1">
    <citation type="submission" date="2018-12" db="EMBL/GenBank/DDBJ databases">
        <title>Tengunoibacter tsumagoiensis gen. nov., sp. nov., Dictyobacter kobayashii sp. nov., D. alpinus sp. nov., and D. joshuensis sp. nov. and description of Dictyobacteraceae fam. nov. within the order Ktedonobacterales isolated from Tengu-no-mugimeshi.</title>
        <authorList>
            <person name="Wang C.M."/>
            <person name="Zheng Y."/>
            <person name="Sakai Y."/>
            <person name="Toyoda A."/>
            <person name="Minakuchi Y."/>
            <person name="Abe K."/>
            <person name="Yokota A."/>
            <person name="Yabe S."/>
        </authorList>
    </citation>
    <scope>NUCLEOTIDE SEQUENCE [LARGE SCALE GENOMIC DNA]</scope>
    <source>
        <strain evidence="9">Uno3</strain>
    </source>
</reference>
<keyword evidence="4 6" id="KW-1133">Transmembrane helix</keyword>
<dbReference type="Proteomes" id="UP000287352">
    <property type="component" value="Unassembled WGS sequence"/>
</dbReference>
<dbReference type="AlphaFoldDB" id="A0A402A9S8"/>
<dbReference type="GO" id="GO:0005886">
    <property type="term" value="C:plasma membrane"/>
    <property type="evidence" value="ECO:0007669"/>
    <property type="project" value="UniProtKB-SubCell"/>
</dbReference>
<keyword evidence="9" id="KW-1185">Reference proteome</keyword>
<dbReference type="PROSITE" id="PS50850">
    <property type="entry name" value="MFS"/>
    <property type="match status" value="1"/>
</dbReference>
<dbReference type="EMBL" id="BIFR01000002">
    <property type="protein sequence ID" value="GCE15766.1"/>
    <property type="molecule type" value="Genomic_DNA"/>
</dbReference>
<proteinExistence type="predicted"/>
<keyword evidence="5 6" id="KW-0472">Membrane</keyword>
<comment type="subcellular location">
    <subcellularLocation>
        <location evidence="1">Cell membrane</location>
        <topology evidence="1">Multi-pass membrane protein</topology>
    </subcellularLocation>
</comment>
<dbReference type="PRINTS" id="PR01035">
    <property type="entry name" value="TCRTETA"/>
</dbReference>
<name>A0A402A9S8_9CHLR</name>
<feature type="transmembrane region" description="Helical" evidence="6">
    <location>
        <begin position="94"/>
        <end position="117"/>
    </location>
</feature>
<evidence type="ECO:0000256" key="2">
    <source>
        <dbReference type="ARBA" id="ARBA00022448"/>
    </source>
</evidence>
<dbReference type="SUPFAM" id="SSF103473">
    <property type="entry name" value="MFS general substrate transporter"/>
    <property type="match status" value="1"/>
</dbReference>
<dbReference type="Pfam" id="PF07690">
    <property type="entry name" value="MFS_1"/>
    <property type="match status" value="1"/>
</dbReference>
<evidence type="ECO:0000256" key="6">
    <source>
        <dbReference type="SAM" id="Phobius"/>
    </source>
</evidence>
<feature type="transmembrane region" description="Helical" evidence="6">
    <location>
        <begin position="152"/>
        <end position="174"/>
    </location>
</feature>
<protein>
    <submittedName>
        <fullName evidence="8">Tetracycline resistance MFS efflux pump</fullName>
    </submittedName>
</protein>
<evidence type="ECO:0000313" key="9">
    <source>
        <dbReference type="Proteomes" id="UP000287352"/>
    </source>
</evidence>
<dbReference type="OrthoDB" id="9793283at2"/>
<feature type="transmembrane region" description="Helical" evidence="6">
    <location>
        <begin position="301"/>
        <end position="323"/>
    </location>
</feature>
<feature type="transmembrane region" description="Helical" evidence="6">
    <location>
        <begin position="180"/>
        <end position="200"/>
    </location>
</feature>
<feature type="transmembrane region" description="Helical" evidence="6">
    <location>
        <begin position="123"/>
        <end position="140"/>
    </location>
</feature>
<evidence type="ECO:0000256" key="5">
    <source>
        <dbReference type="ARBA" id="ARBA00023136"/>
    </source>
</evidence>
<evidence type="ECO:0000256" key="4">
    <source>
        <dbReference type="ARBA" id="ARBA00022989"/>
    </source>
</evidence>
<feature type="transmembrane region" description="Helical" evidence="6">
    <location>
        <begin position="395"/>
        <end position="416"/>
    </location>
</feature>
<evidence type="ECO:0000256" key="1">
    <source>
        <dbReference type="ARBA" id="ARBA00004651"/>
    </source>
</evidence>
<dbReference type="InterPro" id="IPR036259">
    <property type="entry name" value="MFS_trans_sf"/>
</dbReference>
<dbReference type="RefSeq" id="WP_126583184.1">
    <property type="nucleotide sequence ID" value="NZ_BIFR01000002.1"/>
</dbReference>
<feature type="transmembrane region" description="Helical" evidence="6">
    <location>
        <begin position="372"/>
        <end position="389"/>
    </location>
</feature>
<feature type="domain" description="Major facilitator superfamily (MFS) profile" evidence="7">
    <location>
        <begin position="25"/>
        <end position="417"/>
    </location>
</feature>
<keyword evidence="3 6" id="KW-0812">Transmembrane</keyword>
<gene>
    <name evidence="8" type="ORF">KTT_56250</name>
</gene>
<dbReference type="InterPro" id="IPR020846">
    <property type="entry name" value="MFS_dom"/>
</dbReference>
<evidence type="ECO:0000256" key="3">
    <source>
        <dbReference type="ARBA" id="ARBA00022692"/>
    </source>
</evidence>
<comment type="caution">
    <text evidence="8">The sequence shown here is derived from an EMBL/GenBank/DDBJ whole genome shotgun (WGS) entry which is preliminary data.</text>
</comment>
<feature type="transmembrane region" description="Helical" evidence="6">
    <location>
        <begin position="63"/>
        <end position="82"/>
    </location>
</feature>
<dbReference type="PANTHER" id="PTHR23504:SF15">
    <property type="entry name" value="MAJOR FACILITATOR SUPERFAMILY (MFS) PROFILE DOMAIN-CONTAINING PROTEIN"/>
    <property type="match status" value="1"/>
</dbReference>
<dbReference type="PANTHER" id="PTHR23504">
    <property type="entry name" value="MAJOR FACILITATOR SUPERFAMILY DOMAIN-CONTAINING PROTEIN 10"/>
    <property type="match status" value="1"/>
</dbReference>
<evidence type="ECO:0000259" key="7">
    <source>
        <dbReference type="PROSITE" id="PS50850"/>
    </source>
</evidence>